<dbReference type="Pfam" id="PF03480">
    <property type="entry name" value="DctP"/>
    <property type="match status" value="1"/>
</dbReference>
<evidence type="ECO:0000313" key="5">
    <source>
        <dbReference type="EMBL" id="KXL52988.1"/>
    </source>
</evidence>
<dbReference type="AlphaFoldDB" id="A0A136WEN4"/>
<evidence type="ECO:0000256" key="4">
    <source>
        <dbReference type="SAM" id="SignalP"/>
    </source>
</evidence>
<keyword evidence="6" id="KW-1185">Reference proteome</keyword>
<keyword evidence="3 4" id="KW-0732">Signal</keyword>
<name>A0A136WEN4_9FIRM</name>
<evidence type="ECO:0000256" key="1">
    <source>
        <dbReference type="ARBA" id="ARBA00009023"/>
    </source>
</evidence>
<dbReference type="NCBIfam" id="NF037995">
    <property type="entry name" value="TRAP_S1"/>
    <property type="match status" value="1"/>
</dbReference>
<evidence type="ECO:0000313" key="6">
    <source>
        <dbReference type="Proteomes" id="UP000070539"/>
    </source>
</evidence>
<dbReference type="PANTHER" id="PTHR33376:SF7">
    <property type="entry name" value="C4-DICARBOXYLATE-BINDING PROTEIN DCTB"/>
    <property type="match status" value="1"/>
</dbReference>
<dbReference type="EMBL" id="LRVM01000004">
    <property type="protein sequence ID" value="KXL52988.1"/>
    <property type="molecule type" value="Genomic_DNA"/>
</dbReference>
<dbReference type="PATRIC" id="fig|36847.3.peg.1785"/>
<dbReference type="Gene3D" id="3.40.190.170">
    <property type="entry name" value="Bacterial extracellular solute-binding protein, family 7"/>
    <property type="match status" value="1"/>
</dbReference>
<proteinExistence type="inferred from homology"/>
<dbReference type="InterPro" id="IPR038404">
    <property type="entry name" value="TRAP_DctP_sf"/>
</dbReference>
<dbReference type="InterPro" id="IPR018389">
    <property type="entry name" value="DctP_fam"/>
</dbReference>
<dbReference type="PROSITE" id="PS51257">
    <property type="entry name" value="PROKAR_LIPOPROTEIN"/>
    <property type="match status" value="1"/>
</dbReference>
<gene>
    <name evidence="5" type="primary">teaA</name>
    <name evidence="5" type="ORF">CLNEO_15300</name>
</gene>
<dbReference type="Proteomes" id="UP000070539">
    <property type="component" value="Unassembled WGS sequence"/>
</dbReference>
<accession>A0A136WEN4</accession>
<dbReference type="GO" id="GO:0055085">
    <property type="term" value="P:transmembrane transport"/>
    <property type="evidence" value="ECO:0007669"/>
    <property type="project" value="InterPro"/>
</dbReference>
<evidence type="ECO:0000256" key="3">
    <source>
        <dbReference type="ARBA" id="ARBA00022729"/>
    </source>
</evidence>
<reference evidence="5 6" key="1">
    <citation type="submission" date="2016-01" db="EMBL/GenBank/DDBJ databases">
        <title>Genome sequence of Clostridium neopropionicum X4, DSM-3847.</title>
        <authorList>
            <person name="Poehlein A."/>
            <person name="Beck M.H."/>
            <person name="Bengelsdorf F.R."/>
            <person name="Daniel R."/>
            <person name="Duerre P."/>
        </authorList>
    </citation>
    <scope>NUCLEOTIDE SEQUENCE [LARGE SCALE GENOMIC DNA]</scope>
    <source>
        <strain evidence="5 6">DSM-3847</strain>
    </source>
</reference>
<dbReference type="InterPro" id="IPR004682">
    <property type="entry name" value="TRAP_DctP"/>
</dbReference>
<dbReference type="RefSeq" id="WP_066086923.1">
    <property type="nucleotide sequence ID" value="NZ_LRVM01000004.1"/>
</dbReference>
<protein>
    <submittedName>
        <fullName evidence="5">Ectoine-binding periplasmic protein TeaA</fullName>
    </submittedName>
</protein>
<evidence type="ECO:0000256" key="2">
    <source>
        <dbReference type="ARBA" id="ARBA00022448"/>
    </source>
</evidence>
<comment type="caution">
    <text evidence="5">The sequence shown here is derived from an EMBL/GenBank/DDBJ whole genome shotgun (WGS) entry which is preliminary data.</text>
</comment>
<dbReference type="PANTHER" id="PTHR33376">
    <property type="match status" value="1"/>
</dbReference>
<feature type="chain" id="PRO_5007479311" evidence="4">
    <location>
        <begin position="23"/>
        <end position="352"/>
    </location>
</feature>
<dbReference type="STRING" id="36847.CLNEO_15300"/>
<comment type="similarity">
    <text evidence="1">Belongs to the bacterial solute-binding protein 7 family.</text>
</comment>
<organism evidence="5 6">
    <name type="scientific">Anaerotignum neopropionicum</name>
    <dbReference type="NCBI Taxonomy" id="36847"/>
    <lineage>
        <taxon>Bacteria</taxon>
        <taxon>Bacillati</taxon>
        <taxon>Bacillota</taxon>
        <taxon>Clostridia</taxon>
        <taxon>Lachnospirales</taxon>
        <taxon>Anaerotignaceae</taxon>
        <taxon>Anaerotignum</taxon>
    </lineage>
</organism>
<keyword evidence="2" id="KW-0813">Transport</keyword>
<dbReference type="GO" id="GO:0030288">
    <property type="term" value="C:outer membrane-bounded periplasmic space"/>
    <property type="evidence" value="ECO:0007669"/>
    <property type="project" value="InterPro"/>
</dbReference>
<sequence length="352" mass="40090">MKKIALLFIFMISGLMSLTACGKSGDMTENEDVKVWKFSHEESVGSIQDMYAMKFKEQVEERSNGEIRVDVYPVGQLGDGVGAVELIRYNAVNFSINNPATVATIVPENQLLSLQFVFSDDMEVNRRVLNDGNAIKEINELYRAKDIIPLAWFQEGFQVITSNHPINKPDDMKGFKLRVMASPLLIASYSAYGANPTPVPYMETYSNLQLNMIDGQVNPVFAIEEMKFYEVQKCLNFLNQEIFVGTFCVNPVFWDSLTEEEQEMVLDITNELDSYIFDIQNEYADSRLQKIIDNKPQITLKEYTEEERNVFKEKAVSGYDWYLNLVGEKGQSLLDVLGEDIKTAEQTVSSEQ</sequence>
<dbReference type="NCBIfam" id="TIGR00787">
    <property type="entry name" value="dctP"/>
    <property type="match status" value="1"/>
</dbReference>
<feature type="signal peptide" evidence="4">
    <location>
        <begin position="1"/>
        <end position="22"/>
    </location>
</feature>